<dbReference type="EMBL" id="QTSX02000042">
    <property type="protein sequence ID" value="KAJ9089526.1"/>
    <property type="molecule type" value="Genomic_DNA"/>
</dbReference>
<sequence>MNFGTKLRSVFKLTNCQIFPQGKFHAGSKRAACYSTSITSDNHYQTLGISPSANKAEIKRKFYELSMIYHPDKNKDEASHKKFLSFNEAYSVLVDDEKRKDYDRSFMAHGRRGSSRNASFSNKHRARPTTIVKQYPDGVQFRAGFKFRGSDEPIFNFKEHQQKHYPESANRIRVDNTPFRFGKRLERDDRPKMAEGTQVLAKMAHIVGLIGGCYMITSIILRFEHKD</sequence>
<dbReference type="Proteomes" id="UP001165960">
    <property type="component" value="Unassembled WGS sequence"/>
</dbReference>
<protein>
    <submittedName>
        <fullName evidence="1">Uncharacterized protein</fullName>
    </submittedName>
</protein>
<keyword evidence="2" id="KW-1185">Reference proteome</keyword>
<name>A0ACC2US05_9FUNG</name>
<organism evidence="1 2">
    <name type="scientific">Entomophthora muscae</name>
    <dbReference type="NCBI Taxonomy" id="34485"/>
    <lineage>
        <taxon>Eukaryota</taxon>
        <taxon>Fungi</taxon>
        <taxon>Fungi incertae sedis</taxon>
        <taxon>Zoopagomycota</taxon>
        <taxon>Entomophthoromycotina</taxon>
        <taxon>Entomophthoromycetes</taxon>
        <taxon>Entomophthorales</taxon>
        <taxon>Entomophthoraceae</taxon>
        <taxon>Entomophthora</taxon>
    </lineage>
</organism>
<proteinExistence type="predicted"/>
<gene>
    <name evidence="1" type="ORF">DSO57_1012022</name>
</gene>
<evidence type="ECO:0000313" key="1">
    <source>
        <dbReference type="EMBL" id="KAJ9089526.1"/>
    </source>
</evidence>
<evidence type="ECO:0000313" key="2">
    <source>
        <dbReference type="Proteomes" id="UP001165960"/>
    </source>
</evidence>
<reference evidence="1" key="1">
    <citation type="submission" date="2022-04" db="EMBL/GenBank/DDBJ databases">
        <title>Genome of the entomopathogenic fungus Entomophthora muscae.</title>
        <authorList>
            <person name="Elya C."/>
            <person name="Lovett B.R."/>
            <person name="Lee E."/>
            <person name="Macias A.M."/>
            <person name="Hajek A.E."/>
            <person name="De Bivort B.L."/>
            <person name="Kasson M.T."/>
            <person name="De Fine Licht H.H."/>
            <person name="Stajich J.E."/>
        </authorList>
    </citation>
    <scope>NUCLEOTIDE SEQUENCE</scope>
    <source>
        <strain evidence="1">Berkeley</strain>
    </source>
</reference>
<accession>A0ACC2US05</accession>
<comment type="caution">
    <text evidence="1">The sequence shown here is derived from an EMBL/GenBank/DDBJ whole genome shotgun (WGS) entry which is preliminary data.</text>
</comment>